<reference evidence="2 3" key="1">
    <citation type="submission" date="2023-02" db="EMBL/GenBank/DDBJ databases">
        <title>Population genomics of bacteria associated with diatom.</title>
        <authorList>
            <person name="Xie J."/>
            <person name="Wang H."/>
        </authorList>
    </citation>
    <scope>NUCLEOTIDE SEQUENCE [LARGE SCALE GENOMIC DNA]</scope>
    <source>
        <strain evidence="2 3">PT47_8</strain>
    </source>
</reference>
<sequence>MKYIAALTAVLLSAGAAAAQDRELSVGIGYSEFSRPGSENSALVSLDYRHNAFYEKGIFSARFGAALDVQETGDLFIGAGVAGKWDLGQSWFIEASVLPGAYFESVALNDLGSTFEIRSMAGVGRSFANGTALSLSLSHKSNASTADINPGVNSLHLRWHFPL</sequence>
<organism evidence="2 3">
    <name type="scientific">Phaeobacter gallaeciensis</name>
    <dbReference type="NCBI Taxonomy" id="60890"/>
    <lineage>
        <taxon>Bacteria</taxon>
        <taxon>Pseudomonadati</taxon>
        <taxon>Pseudomonadota</taxon>
        <taxon>Alphaproteobacteria</taxon>
        <taxon>Rhodobacterales</taxon>
        <taxon>Roseobacteraceae</taxon>
        <taxon>Phaeobacter</taxon>
    </lineage>
</organism>
<dbReference type="GO" id="GO:0016787">
    <property type="term" value="F:hydrolase activity"/>
    <property type="evidence" value="ECO:0007669"/>
    <property type="project" value="UniProtKB-KW"/>
</dbReference>
<keyword evidence="2" id="KW-0378">Hydrolase</keyword>
<keyword evidence="1" id="KW-0732">Signal</keyword>
<comment type="caution">
    <text evidence="2">The sequence shown here is derived from an EMBL/GenBank/DDBJ whole genome shotgun (WGS) entry which is preliminary data.</text>
</comment>
<dbReference type="InterPro" id="IPR018550">
    <property type="entry name" value="Lipid-A_deacylase-rel"/>
</dbReference>
<dbReference type="Proteomes" id="UP001218364">
    <property type="component" value="Unassembled WGS sequence"/>
</dbReference>
<dbReference type="AlphaFoldDB" id="A0AAW6L9D2"/>
<accession>A0AAW6L9D2</accession>
<dbReference type="Gene3D" id="2.40.160.20">
    <property type="match status" value="1"/>
</dbReference>
<feature type="chain" id="PRO_5044477761" evidence="1">
    <location>
        <begin position="20"/>
        <end position="163"/>
    </location>
</feature>
<evidence type="ECO:0000313" key="2">
    <source>
        <dbReference type="EMBL" id="MDE4167864.1"/>
    </source>
</evidence>
<evidence type="ECO:0000313" key="3">
    <source>
        <dbReference type="Proteomes" id="UP001218364"/>
    </source>
</evidence>
<protein>
    <submittedName>
        <fullName evidence="2">Acyloxyacyl hydrolase</fullName>
    </submittedName>
</protein>
<name>A0AAW6L9D2_9RHOB</name>
<gene>
    <name evidence="2" type="ORF">PXK24_19385</name>
</gene>
<dbReference type="RefSeq" id="WP_082996165.1">
    <property type="nucleotide sequence ID" value="NZ_CP015124.1"/>
</dbReference>
<dbReference type="Pfam" id="PF09411">
    <property type="entry name" value="PagL"/>
    <property type="match status" value="1"/>
</dbReference>
<dbReference type="EMBL" id="JARCJK010000015">
    <property type="protein sequence ID" value="MDE4167864.1"/>
    <property type="molecule type" value="Genomic_DNA"/>
</dbReference>
<feature type="signal peptide" evidence="1">
    <location>
        <begin position="1"/>
        <end position="19"/>
    </location>
</feature>
<proteinExistence type="predicted"/>
<evidence type="ECO:0000256" key="1">
    <source>
        <dbReference type="SAM" id="SignalP"/>
    </source>
</evidence>